<gene>
    <name evidence="1" type="ORF">XAC3562_960009</name>
</gene>
<protein>
    <submittedName>
        <fullName evidence="1">Uncharacterized protein</fullName>
    </submittedName>
</protein>
<evidence type="ECO:0000313" key="2">
    <source>
        <dbReference type="Proteomes" id="UP000052230"/>
    </source>
</evidence>
<comment type="caution">
    <text evidence="1">The sequence shown here is derived from an EMBL/GenBank/DDBJ whole genome shotgun (WGS) entry which is preliminary data.</text>
</comment>
<dbReference type="EMBL" id="CCXZ01000195">
    <property type="protein sequence ID" value="CEG19217.1"/>
    <property type="molecule type" value="Genomic_DNA"/>
</dbReference>
<organism evidence="1 2">
    <name type="scientific">Xanthomonas citri pv. citri</name>
    <dbReference type="NCBI Taxonomy" id="611301"/>
    <lineage>
        <taxon>Bacteria</taxon>
        <taxon>Pseudomonadati</taxon>
        <taxon>Pseudomonadota</taxon>
        <taxon>Gammaproteobacteria</taxon>
        <taxon>Lysobacterales</taxon>
        <taxon>Lysobacteraceae</taxon>
        <taxon>Xanthomonas</taxon>
    </lineage>
</organism>
<sequence>MVCASMLMLVSITNLHGSTFQKRSCAQLDGSDRLARTRASKALAGGDGINPYSVAVSVAPSDAADVPPNRFLQTITKRVRLLPMPCTAVLQQ</sequence>
<dbReference type="Proteomes" id="UP000052230">
    <property type="component" value="Unassembled WGS sequence"/>
</dbReference>
<evidence type="ECO:0000313" key="1">
    <source>
        <dbReference type="EMBL" id="CEG19217.1"/>
    </source>
</evidence>
<dbReference type="AlphaFoldDB" id="A0A0U5BZH3"/>
<accession>A0A0U5BZH3</accession>
<proteinExistence type="predicted"/>
<name>A0A0U5BZH3_XANCI</name>
<reference evidence="1 2" key="1">
    <citation type="submission" date="2014-09" db="EMBL/GenBank/DDBJ databases">
        <authorList>
            <person name="Regsiter A."/>
        </authorList>
    </citation>
    <scope>NUCLEOTIDE SEQUENCE [LARGE SCALE GENOMIC DNA]</scope>
</reference>
<keyword evidence="2" id="KW-1185">Reference proteome</keyword>